<keyword evidence="2" id="KW-0808">Transferase</keyword>
<dbReference type="GO" id="GO:0005829">
    <property type="term" value="C:cytosol"/>
    <property type="evidence" value="ECO:0007669"/>
    <property type="project" value="TreeGrafter"/>
</dbReference>
<evidence type="ECO:0000256" key="7">
    <source>
        <dbReference type="ARBA" id="ARBA00063809"/>
    </source>
</evidence>
<dbReference type="PANTHER" id="PTHR10953:SF102">
    <property type="entry name" value="ADENYLYLTRANSFERASE AND SULFURTRANSFERASE MOCS3"/>
    <property type="match status" value="1"/>
</dbReference>
<evidence type="ECO:0000256" key="5">
    <source>
        <dbReference type="ARBA" id="ARBA00052218"/>
    </source>
</evidence>
<dbReference type="InterPro" id="IPR045886">
    <property type="entry name" value="ThiF/MoeB/HesA"/>
</dbReference>
<keyword evidence="3" id="KW-0547">Nucleotide-binding</keyword>
<dbReference type="GO" id="GO:0008146">
    <property type="term" value="F:sulfotransferase activity"/>
    <property type="evidence" value="ECO:0007669"/>
    <property type="project" value="TreeGrafter"/>
</dbReference>
<dbReference type="RefSeq" id="WP_135957427.1">
    <property type="nucleotide sequence ID" value="NZ_CAORQA010000009.1"/>
</dbReference>
<evidence type="ECO:0000256" key="8">
    <source>
        <dbReference type="ARBA" id="ARBA00066884"/>
    </source>
</evidence>
<evidence type="ECO:0000256" key="10">
    <source>
        <dbReference type="ARBA" id="ARBA00075110"/>
    </source>
</evidence>
<dbReference type="GO" id="GO:0004792">
    <property type="term" value="F:thiosulfate-cyanide sulfurtransferase activity"/>
    <property type="evidence" value="ECO:0007669"/>
    <property type="project" value="TreeGrafter"/>
</dbReference>
<comment type="similarity">
    <text evidence="1">Belongs to the HesA/MoeB/ThiF family.</text>
</comment>
<evidence type="ECO:0000256" key="11">
    <source>
        <dbReference type="ARBA" id="ARBA00075328"/>
    </source>
</evidence>
<gene>
    <name evidence="14" type="ORF">E5333_04585</name>
</gene>
<dbReference type="SUPFAM" id="SSF69572">
    <property type="entry name" value="Activating enzymes of the ubiquitin-like proteins"/>
    <property type="match status" value="1"/>
</dbReference>
<evidence type="ECO:0000259" key="13">
    <source>
        <dbReference type="Pfam" id="PF00899"/>
    </source>
</evidence>
<evidence type="ECO:0000256" key="2">
    <source>
        <dbReference type="ARBA" id="ARBA00022679"/>
    </source>
</evidence>
<dbReference type="Proteomes" id="UP000306630">
    <property type="component" value="Unassembled WGS sequence"/>
</dbReference>
<evidence type="ECO:0000256" key="9">
    <source>
        <dbReference type="ARBA" id="ARBA00073635"/>
    </source>
</evidence>
<reference evidence="14 15" key="1">
    <citation type="submission" date="2019-04" db="EMBL/GenBank/DDBJ databases">
        <title>Microbes associate with the intestines of laboratory mice.</title>
        <authorList>
            <person name="Navarre W."/>
            <person name="Wong E."/>
            <person name="Huang K."/>
            <person name="Tropini C."/>
            <person name="Ng K."/>
            <person name="Yu B."/>
        </authorList>
    </citation>
    <scope>NUCLEOTIDE SEQUENCE [LARGE SCALE GENOMIC DNA]</scope>
    <source>
        <strain evidence="14 15">NM06_A21</strain>
    </source>
</reference>
<dbReference type="FunFam" id="3.40.50.720:FF:000033">
    <property type="entry name" value="Adenylyltransferase and sulfurtransferase MOCS3"/>
    <property type="match status" value="1"/>
</dbReference>
<dbReference type="PANTHER" id="PTHR10953">
    <property type="entry name" value="UBIQUITIN-ACTIVATING ENZYME E1"/>
    <property type="match status" value="1"/>
</dbReference>
<comment type="caution">
    <text evidence="14">The sequence shown here is derived from an EMBL/GenBank/DDBJ whole genome shotgun (WGS) entry which is preliminary data.</text>
</comment>
<dbReference type="Pfam" id="PF00899">
    <property type="entry name" value="ThiF"/>
    <property type="match status" value="1"/>
</dbReference>
<dbReference type="GO" id="GO:0005524">
    <property type="term" value="F:ATP binding"/>
    <property type="evidence" value="ECO:0007669"/>
    <property type="project" value="UniProtKB-KW"/>
</dbReference>
<dbReference type="InterPro" id="IPR035985">
    <property type="entry name" value="Ubiquitin-activating_enz"/>
</dbReference>
<comment type="subunit">
    <text evidence="7">Homodimer. Forms a stable heterotetrameric complex of 2 MoeB and 2 MoaD during adenylation of MoaD.</text>
</comment>
<evidence type="ECO:0000256" key="4">
    <source>
        <dbReference type="ARBA" id="ARBA00022840"/>
    </source>
</evidence>
<dbReference type="AlphaFoldDB" id="A0A4S2G0B7"/>
<dbReference type="CDD" id="cd00757">
    <property type="entry name" value="ThiF_MoeB_HesA_family"/>
    <property type="match status" value="1"/>
</dbReference>
<accession>A0A4S2G0B7</accession>
<sequence length="244" mass="26092">MDKDIDEDIAVRYSGHRALCEIDLPGQRAIERGRVLVVGAGGLGSPVCLYLAAAGVGTIGIVDADTVSLSNLQRQIIHHTSDIGRPKVESAAVKMKAINPHVNVVAVGEMLTSRNSSSLVEGYDIVVDCTDNFDTRLLVNDTCVALGTPMVYGAVQRMAGQIFTYLPGGADYRAWFGCCPPSQEQPCSVNGVMNTVVGVIGTLQATEVIKYLSHAGDLLDCRLLMFDAVTMTFRTIKSSVRSGR</sequence>
<dbReference type="GO" id="GO:0061605">
    <property type="term" value="F:molybdopterin-synthase adenylyltransferase activity"/>
    <property type="evidence" value="ECO:0007669"/>
    <property type="project" value="UniProtKB-EC"/>
</dbReference>
<dbReference type="NCBIfam" id="NF004281">
    <property type="entry name" value="PRK05690.1"/>
    <property type="match status" value="1"/>
</dbReference>
<evidence type="ECO:0000313" key="14">
    <source>
        <dbReference type="EMBL" id="TGY75260.1"/>
    </source>
</evidence>
<dbReference type="GO" id="GO:0008641">
    <property type="term" value="F:ubiquitin-like modifier activating enzyme activity"/>
    <property type="evidence" value="ECO:0007669"/>
    <property type="project" value="InterPro"/>
</dbReference>
<dbReference type="InterPro" id="IPR000594">
    <property type="entry name" value="ThiF_NAD_FAD-bd"/>
</dbReference>
<dbReference type="Gene3D" id="3.40.50.720">
    <property type="entry name" value="NAD(P)-binding Rossmann-like Domain"/>
    <property type="match status" value="1"/>
</dbReference>
<organism evidence="14 15">
    <name type="scientific">Muribaculum intestinale</name>
    <dbReference type="NCBI Taxonomy" id="1796646"/>
    <lineage>
        <taxon>Bacteria</taxon>
        <taxon>Pseudomonadati</taxon>
        <taxon>Bacteroidota</taxon>
        <taxon>Bacteroidia</taxon>
        <taxon>Bacteroidales</taxon>
        <taxon>Muribaculaceae</taxon>
        <taxon>Muribaculum</taxon>
    </lineage>
</organism>
<dbReference type="EMBL" id="SRYD01000013">
    <property type="protein sequence ID" value="TGY75260.1"/>
    <property type="molecule type" value="Genomic_DNA"/>
</dbReference>
<feature type="domain" description="THIF-type NAD/FAD binding fold" evidence="13">
    <location>
        <begin position="13"/>
        <end position="238"/>
    </location>
</feature>
<dbReference type="EC" id="2.7.7.80" evidence="8"/>
<keyword evidence="4" id="KW-0067">ATP-binding</keyword>
<evidence type="ECO:0000256" key="12">
    <source>
        <dbReference type="ARBA" id="ARBA00078531"/>
    </source>
</evidence>
<comment type="function">
    <text evidence="6">Catalyzes the adenylation by ATP of the carboxyl group of the C-terminal glycine of sulfur carrier protein MoaD.</text>
</comment>
<comment type="catalytic activity">
    <reaction evidence="5">
        <text>[molybdopterin-synthase sulfur-carrier protein]-C-terminal Gly-Gly + ATP + H(+) = [molybdopterin-synthase sulfur-carrier protein]-C-terminal Gly-Gly-AMP + diphosphate</text>
        <dbReference type="Rhea" id="RHEA:43616"/>
        <dbReference type="Rhea" id="RHEA-COMP:12159"/>
        <dbReference type="Rhea" id="RHEA-COMP:12202"/>
        <dbReference type="ChEBI" id="CHEBI:15378"/>
        <dbReference type="ChEBI" id="CHEBI:30616"/>
        <dbReference type="ChEBI" id="CHEBI:33019"/>
        <dbReference type="ChEBI" id="CHEBI:90618"/>
        <dbReference type="ChEBI" id="CHEBI:90778"/>
        <dbReference type="EC" id="2.7.7.80"/>
    </reaction>
</comment>
<evidence type="ECO:0000313" key="15">
    <source>
        <dbReference type="Proteomes" id="UP000306630"/>
    </source>
</evidence>
<evidence type="ECO:0000256" key="3">
    <source>
        <dbReference type="ARBA" id="ARBA00022741"/>
    </source>
</evidence>
<evidence type="ECO:0000256" key="6">
    <source>
        <dbReference type="ARBA" id="ARBA00055169"/>
    </source>
</evidence>
<evidence type="ECO:0000256" key="1">
    <source>
        <dbReference type="ARBA" id="ARBA00009919"/>
    </source>
</evidence>
<name>A0A4S2G0B7_9BACT</name>
<protein>
    <recommendedName>
        <fullName evidence="9">Molybdopterin-synthase adenylyltransferase</fullName>
        <ecNumber evidence="8">2.7.7.80</ecNumber>
    </recommendedName>
    <alternativeName>
        <fullName evidence="12">MoaD protein adenylase</fullName>
    </alternativeName>
    <alternativeName>
        <fullName evidence="10">Molybdopterin-converting factor subunit 1 adenylase</fullName>
    </alternativeName>
    <alternativeName>
        <fullName evidence="11">Sulfur carrier protein MoaD adenylyltransferase</fullName>
    </alternativeName>
</protein>
<proteinExistence type="inferred from homology"/>